<dbReference type="InterPro" id="IPR027417">
    <property type="entry name" value="P-loop_NTPase"/>
</dbReference>
<protein>
    <recommendedName>
        <fullName evidence="4">DUF1611 domain-containing protein</fullName>
    </recommendedName>
</protein>
<accession>A0A6H9GBC6</accession>
<dbReference type="Proteomes" id="UP000438874">
    <property type="component" value="Unassembled WGS sequence"/>
</dbReference>
<feature type="region of interest" description="Disordered" evidence="1">
    <location>
        <begin position="359"/>
        <end position="406"/>
    </location>
</feature>
<evidence type="ECO:0000256" key="1">
    <source>
        <dbReference type="SAM" id="MobiDB-lite"/>
    </source>
</evidence>
<gene>
    <name evidence="2" type="ORF">NIES3787_29850</name>
</gene>
<dbReference type="Gene3D" id="3.40.50.300">
    <property type="entry name" value="P-loop containing nucleotide triphosphate hydrolases"/>
    <property type="match status" value="1"/>
</dbReference>
<evidence type="ECO:0000313" key="3">
    <source>
        <dbReference type="Proteomes" id="UP000438874"/>
    </source>
</evidence>
<evidence type="ECO:0000313" key="2">
    <source>
        <dbReference type="EMBL" id="GCL47279.1"/>
    </source>
</evidence>
<dbReference type="SUPFAM" id="SSF52540">
    <property type="entry name" value="P-loop containing nucleoside triphosphate hydrolases"/>
    <property type="match status" value="1"/>
</dbReference>
<sequence length="406" mass="42540">MRTTEFRSENDALRISAAAWAFATRRVPVSNAVLLLPPVGKPESGDLILAVVDSLGQHSGLQLPSGRRMQMFPGDEIVVAYGNRYASNQFESKVPNTLGPCHLSAGGGIASRVNSWHAKMKSPTQITPIGLLANDQGWRINLRDYALPTLTHMNSNQLTTVAVVGTGMDSGKTQSCAYLVRGLIAAGLRVAYIKITGTGAGGDTWLLKDAGAFPVLDFTDAGMSTTYLAPLPQIESALLSLLAHAAEEGVDAAVVEIADGVLQIETSALLKSEVFASLVGGLVMASQDSMGASAGVHWLKQKSRPPVLGLSGIISAAPLQAREASEAIGLPVYDRPALADAVNAMEILAGAQRHMQILRGTESTSATRIVDTNGEADGKKPDDASPLGRPRVAPTPRHAPSPGTTQ</sequence>
<name>A0A6H9GBC6_MICAE</name>
<reference evidence="2 3" key="1">
    <citation type="submission" date="2019-02" db="EMBL/GenBank/DDBJ databases">
        <title>Draft genome sequence of Arthrospira platensis NIES-3787.</title>
        <authorList>
            <person name="Yamaguchi H."/>
            <person name="Suzuki S."/>
            <person name="Kawachi M."/>
        </authorList>
    </citation>
    <scope>NUCLEOTIDE SEQUENCE [LARGE SCALE GENOMIC DNA]</scope>
    <source>
        <strain evidence="2 3">NIES-3787</strain>
    </source>
</reference>
<dbReference type="AlphaFoldDB" id="A0A6H9GBC6"/>
<proteinExistence type="predicted"/>
<organism evidence="2 3">
    <name type="scientific">Microcystis aeruginosa NIES-3787</name>
    <dbReference type="NCBI Taxonomy" id="2517782"/>
    <lineage>
        <taxon>Bacteria</taxon>
        <taxon>Bacillati</taxon>
        <taxon>Cyanobacteriota</taxon>
        <taxon>Cyanophyceae</taxon>
        <taxon>Oscillatoriophycideae</taxon>
        <taxon>Chroococcales</taxon>
        <taxon>Microcystaceae</taxon>
        <taxon>Microcystis</taxon>
    </lineage>
</organism>
<comment type="caution">
    <text evidence="2">The sequence shown here is derived from an EMBL/GenBank/DDBJ whole genome shotgun (WGS) entry which is preliminary data.</text>
</comment>
<dbReference type="EMBL" id="BJCH01000039">
    <property type="protein sequence ID" value="GCL47279.1"/>
    <property type="molecule type" value="Genomic_DNA"/>
</dbReference>
<evidence type="ECO:0008006" key="4">
    <source>
        <dbReference type="Google" id="ProtNLM"/>
    </source>
</evidence>